<feature type="domain" description="Aminotransferase class V" evidence="2">
    <location>
        <begin position="170"/>
        <end position="240"/>
    </location>
</feature>
<keyword evidence="1" id="KW-0663">Pyridoxal phosphate</keyword>
<name>A0A6P2CRP3_9BACT</name>
<accession>A0A6P2CRP3</accession>
<evidence type="ECO:0000256" key="1">
    <source>
        <dbReference type="ARBA" id="ARBA00022898"/>
    </source>
</evidence>
<gene>
    <name evidence="3" type="ORF">SOIL9_61130</name>
</gene>
<dbReference type="InterPro" id="IPR015424">
    <property type="entry name" value="PyrdxlP-dep_Trfase"/>
</dbReference>
<dbReference type="EMBL" id="LR593886">
    <property type="protein sequence ID" value="VTR91601.1"/>
    <property type="molecule type" value="Genomic_DNA"/>
</dbReference>
<reference evidence="3 4" key="1">
    <citation type="submission" date="2019-05" db="EMBL/GenBank/DDBJ databases">
        <authorList>
            <consortium name="Science for Life Laboratories"/>
        </authorList>
    </citation>
    <scope>NUCLEOTIDE SEQUENCE [LARGE SCALE GENOMIC DNA]</scope>
    <source>
        <strain evidence="3">Soil9</strain>
    </source>
</reference>
<organism evidence="3 4">
    <name type="scientific">Gemmata massiliana</name>
    <dbReference type="NCBI Taxonomy" id="1210884"/>
    <lineage>
        <taxon>Bacteria</taxon>
        <taxon>Pseudomonadati</taxon>
        <taxon>Planctomycetota</taxon>
        <taxon>Planctomycetia</taxon>
        <taxon>Gemmatales</taxon>
        <taxon>Gemmataceae</taxon>
        <taxon>Gemmata</taxon>
    </lineage>
</organism>
<dbReference type="InterPro" id="IPR000192">
    <property type="entry name" value="Aminotrans_V_dom"/>
</dbReference>
<dbReference type="SUPFAM" id="SSF53383">
    <property type="entry name" value="PLP-dependent transferases"/>
    <property type="match status" value="1"/>
</dbReference>
<keyword evidence="3" id="KW-0456">Lyase</keyword>
<dbReference type="Pfam" id="PF00266">
    <property type="entry name" value="Aminotran_5"/>
    <property type="match status" value="1"/>
</dbReference>
<protein>
    <recommendedName>
        <fullName evidence="2">Aminotransferase class V domain-containing protein</fullName>
    </recommendedName>
</protein>
<sequence>MSDLLYLDTARLGRMAPAAQRAERALVTLAAREGASAYFERFVRHGFEACPLASQKRYSGLEHWAGVGELKQSFRALAGHQADLPIFVAHRAAELMKLAARVLFRTCRNVLVTDLGWPRYHDILEHEARRANRHVTSVGVRADVVPGRLSEPELIDRVCGAFARGGCDGLFLSAVSNWGVRLPIEQIVHRLEGAHRLWFVVVDGAQEFCHTPGRLDAEYCDLYLTGCHKWLGAHHPMGLGFCGRLRARVMIETTVANMTASGALDDPLLHFSAQLEAGRDGTTETLNLTPLFTARAAVEDARAVNSGSLRLENAEGVAALASGTGWRPVMPDFPLRSGILLLEAERPVVRSVSPDVLRTTLRDAGVVATTYESGLIRLSMPAAKLTAAELEHLTRALHGAA</sequence>
<dbReference type="GO" id="GO:0016829">
    <property type="term" value="F:lyase activity"/>
    <property type="evidence" value="ECO:0007669"/>
    <property type="project" value="UniProtKB-KW"/>
</dbReference>
<dbReference type="KEGG" id="gms:SOIL9_61130"/>
<dbReference type="RefSeq" id="WP_162666572.1">
    <property type="nucleotide sequence ID" value="NZ_LR593886.1"/>
</dbReference>
<dbReference type="Gene3D" id="3.40.640.10">
    <property type="entry name" value="Type I PLP-dependent aspartate aminotransferase-like (Major domain)"/>
    <property type="match status" value="1"/>
</dbReference>
<dbReference type="Gene3D" id="3.90.1150.10">
    <property type="entry name" value="Aspartate Aminotransferase, domain 1"/>
    <property type="match status" value="1"/>
</dbReference>
<dbReference type="Proteomes" id="UP000464178">
    <property type="component" value="Chromosome"/>
</dbReference>
<dbReference type="InterPro" id="IPR015421">
    <property type="entry name" value="PyrdxlP-dep_Trfase_major"/>
</dbReference>
<evidence type="ECO:0000313" key="3">
    <source>
        <dbReference type="EMBL" id="VTR91601.1"/>
    </source>
</evidence>
<dbReference type="AlphaFoldDB" id="A0A6P2CRP3"/>
<keyword evidence="4" id="KW-1185">Reference proteome</keyword>
<dbReference type="InterPro" id="IPR015422">
    <property type="entry name" value="PyrdxlP-dep_Trfase_small"/>
</dbReference>
<proteinExistence type="predicted"/>
<evidence type="ECO:0000313" key="4">
    <source>
        <dbReference type="Proteomes" id="UP000464178"/>
    </source>
</evidence>
<evidence type="ECO:0000259" key="2">
    <source>
        <dbReference type="Pfam" id="PF00266"/>
    </source>
</evidence>